<protein>
    <submittedName>
        <fullName evidence="1">Uncharacterized protein</fullName>
    </submittedName>
</protein>
<dbReference type="AlphaFoldDB" id="F7ZB88"/>
<dbReference type="RefSeq" id="WP_013961019.1">
    <property type="nucleotide sequence ID" value="NC_015730.1"/>
</dbReference>
<reference evidence="1 2" key="1">
    <citation type="journal article" date="2011" name="BMC Genomics">
        <title>Comparative genome analysis and genome-guided physiological analysis of Roseobacter litoralis.</title>
        <authorList>
            <person name="Kalhoefer D."/>
            <person name="Thole S."/>
            <person name="Voget S."/>
            <person name="Lehmann R."/>
            <person name="Liesegang H."/>
            <person name="Wollher A."/>
            <person name="Daniel R."/>
            <person name="Simon M."/>
            <person name="Brinkhoff T."/>
        </authorList>
    </citation>
    <scope>NUCLEOTIDE SEQUENCE [LARGE SCALE GENOMIC DNA]</scope>
    <source>
        <strain evidence="2">ATCC 49566 / DSM 6996 / JCM 21268 / NBRC 15278 / OCh 149</strain>
    </source>
</reference>
<evidence type="ECO:0000313" key="1">
    <source>
        <dbReference type="EMBL" id="AEI93081.1"/>
    </source>
</evidence>
<dbReference type="Proteomes" id="UP000001353">
    <property type="component" value="Chromosome"/>
</dbReference>
<proteinExistence type="predicted"/>
<dbReference type="STRING" id="391595.RLO149_c010740"/>
<dbReference type="KEGG" id="rli:RLO149_c010740"/>
<keyword evidence="2" id="KW-1185">Reference proteome</keyword>
<accession>F7ZB88</accession>
<dbReference type="HOGENOM" id="CLU_2452737_0_0_5"/>
<dbReference type="EMBL" id="CP002623">
    <property type="protein sequence ID" value="AEI93081.1"/>
    <property type="molecule type" value="Genomic_DNA"/>
</dbReference>
<name>F7ZB88_ROSLO</name>
<gene>
    <name evidence="1" type="ordered locus">RLO149_c010740</name>
</gene>
<sequence length="89" mass="9604">MQKMTITAEGNYDLREVYDRILDGELGNLVDPDAVQGKSVGTSVFAAGNGRLPEITISLKETKSDAEIAEIQAALRSMFGNQAHIHIAT</sequence>
<organism evidence="1 2">
    <name type="scientific">Roseobacter litoralis (strain ATCC 49566 / DSM 6996 / JCM 21268 / NBRC 15278 / OCh 149)</name>
    <dbReference type="NCBI Taxonomy" id="391595"/>
    <lineage>
        <taxon>Bacteria</taxon>
        <taxon>Pseudomonadati</taxon>
        <taxon>Pseudomonadota</taxon>
        <taxon>Alphaproteobacteria</taxon>
        <taxon>Rhodobacterales</taxon>
        <taxon>Roseobacteraceae</taxon>
        <taxon>Roseobacter</taxon>
    </lineage>
</organism>
<evidence type="ECO:0000313" key="2">
    <source>
        <dbReference type="Proteomes" id="UP000001353"/>
    </source>
</evidence>